<dbReference type="AlphaFoldDB" id="A0A2R8BJB0"/>
<organism evidence="8 9">
    <name type="scientific">Albidovulum aquaemixtae</name>
    <dbReference type="NCBI Taxonomy" id="1542388"/>
    <lineage>
        <taxon>Bacteria</taxon>
        <taxon>Pseudomonadati</taxon>
        <taxon>Pseudomonadota</taxon>
        <taxon>Alphaproteobacteria</taxon>
        <taxon>Rhodobacterales</taxon>
        <taxon>Paracoccaceae</taxon>
        <taxon>Albidovulum</taxon>
    </lineage>
</organism>
<name>A0A2R8BJB0_9RHOB</name>
<evidence type="ECO:0000256" key="6">
    <source>
        <dbReference type="ARBA" id="ARBA00023136"/>
    </source>
</evidence>
<dbReference type="Pfam" id="PF01311">
    <property type="entry name" value="Bac_export_1"/>
    <property type="match status" value="1"/>
</dbReference>
<dbReference type="GO" id="GO:0005886">
    <property type="term" value="C:plasma membrane"/>
    <property type="evidence" value="ECO:0007669"/>
    <property type="project" value="UniProtKB-SubCell"/>
</dbReference>
<evidence type="ECO:0000256" key="2">
    <source>
        <dbReference type="ARBA" id="ARBA00009772"/>
    </source>
</evidence>
<dbReference type="RefSeq" id="WP_108853543.1">
    <property type="nucleotide sequence ID" value="NZ_OMOQ01000002.1"/>
</dbReference>
<dbReference type="GO" id="GO:0006605">
    <property type="term" value="P:protein targeting"/>
    <property type="evidence" value="ECO:0007669"/>
    <property type="project" value="InterPro"/>
</dbReference>
<accession>A0A2R8BJB0</accession>
<feature type="transmembrane region" description="Helical" evidence="7">
    <location>
        <begin position="12"/>
        <end position="33"/>
    </location>
</feature>
<comment type="subcellular location">
    <subcellularLocation>
        <location evidence="1">Cell membrane</location>
        <topology evidence="1">Multi-pass membrane protein</topology>
    </subcellularLocation>
</comment>
<evidence type="ECO:0000256" key="3">
    <source>
        <dbReference type="ARBA" id="ARBA00022475"/>
    </source>
</evidence>
<dbReference type="PRINTS" id="PR00953">
    <property type="entry name" value="TYPE3IMRPROT"/>
</dbReference>
<evidence type="ECO:0000313" key="8">
    <source>
        <dbReference type="EMBL" id="SPH23437.1"/>
    </source>
</evidence>
<dbReference type="PANTHER" id="PTHR30065:SF1">
    <property type="entry name" value="SURFACE PRESENTATION OF ANTIGENS PROTEIN SPAR"/>
    <property type="match status" value="1"/>
</dbReference>
<keyword evidence="9" id="KW-1185">Reference proteome</keyword>
<reference evidence="8 9" key="1">
    <citation type="submission" date="2018-03" db="EMBL/GenBank/DDBJ databases">
        <authorList>
            <person name="Keele B.F."/>
        </authorList>
    </citation>
    <scope>NUCLEOTIDE SEQUENCE [LARGE SCALE GENOMIC DNA]</scope>
    <source>
        <strain evidence="8 9">CECT 8626</strain>
    </source>
</reference>
<feature type="transmembrane region" description="Helical" evidence="7">
    <location>
        <begin position="45"/>
        <end position="63"/>
    </location>
</feature>
<evidence type="ECO:0000256" key="7">
    <source>
        <dbReference type="SAM" id="Phobius"/>
    </source>
</evidence>
<evidence type="ECO:0000256" key="5">
    <source>
        <dbReference type="ARBA" id="ARBA00022989"/>
    </source>
</evidence>
<dbReference type="OrthoDB" id="9779817at2"/>
<proteinExistence type="inferred from homology"/>
<keyword evidence="4 7" id="KW-0812">Transmembrane</keyword>
<evidence type="ECO:0000256" key="1">
    <source>
        <dbReference type="ARBA" id="ARBA00004651"/>
    </source>
</evidence>
<feature type="transmembrane region" description="Helical" evidence="7">
    <location>
        <begin position="212"/>
        <end position="232"/>
    </location>
</feature>
<keyword evidence="6 7" id="KW-0472">Membrane</keyword>
<feature type="transmembrane region" description="Helical" evidence="7">
    <location>
        <begin position="172"/>
        <end position="200"/>
    </location>
</feature>
<feature type="transmembrane region" description="Helical" evidence="7">
    <location>
        <begin position="83"/>
        <end position="107"/>
    </location>
</feature>
<protein>
    <recommendedName>
        <fullName evidence="10">Flagellar biosynthetic protein FliR</fullName>
    </recommendedName>
</protein>
<dbReference type="InterPro" id="IPR002010">
    <property type="entry name" value="T3SS_IM_R"/>
</dbReference>
<dbReference type="Proteomes" id="UP000244924">
    <property type="component" value="Unassembled WGS sequence"/>
</dbReference>
<comment type="similarity">
    <text evidence="2">Belongs to the FliR/MopE/SpaR family.</text>
</comment>
<feature type="transmembrane region" description="Helical" evidence="7">
    <location>
        <begin position="128"/>
        <end position="152"/>
    </location>
</feature>
<keyword evidence="3" id="KW-1003">Cell membrane</keyword>
<evidence type="ECO:0000256" key="4">
    <source>
        <dbReference type="ARBA" id="ARBA00022692"/>
    </source>
</evidence>
<gene>
    <name evidence="8" type="ORF">DEA8626_02500</name>
</gene>
<sequence>MTEIVRFLIDAASQSALTGFVVFLRIGAAMAVLPGFGEHSVPVRVKLAIALAFTAVVAPAVAHDFDISIDLAGLPVWLITESLAGLAIGLVLRLVVLALEIAGTIAAQSTSLSQLFGAGGEPMPTISHLFVVAGLALAMMAGLHVKLAQALILSYDALPAGSLPGAEAIRGWGVAHVAQAFALAFSLAAPFVIVSLIYNIALGAINRAMPQLMVAFVGAPAITAGALLLLALAAPLGLAIWAGSFSALLADPFGAAR</sequence>
<dbReference type="PANTHER" id="PTHR30065">
    <property type="entry name" value="FLAGELLAR BIOSYNTHETIC PROTEIN FLIR"/>
    <property type="match status" value="1"/>
</dbReference>
<evidence type="ECO:0008006" key="10">
    <source>
        <dbReference type="Google" id="ProtNLM"/>
    </source>
</evidence>
<keyword evidence="5 7" id="KW-1133">Transmembrane helix</keyword>
<evidence type="ECO:0000313" key="9">
    <source>
        <dbReference type="Proteomes" id="UP000244924"/>
    </source>
</evidence>
<dbReference type="EMBL" id="OMOQ01000002">
    <property type="protein sequence ID" value="SPH23437.1"/>
    <property type="molecule type" value="Genomic_DNA"/>
</dbReference>